<gene>
    <name evidence="1" type="ORF">FUG_LOCUS114656</name>
</gene>
<organism evidence="1">
    <name type="scientific">Gibberella zeae</name>
    <name type="common">Wheat head blight fungus</name>
    <name type="synonym">Fusarium graminearum</name>
    <dbReference type="NCBI Taxonomy" id="5518"/>
    <lineage>
        <taxon>Eukaryota</taxon>
        <taxon>Fungi</taxon>
        <taxon>Dikarya</taxon>
        <taxon>Ascomycota</taxon>
        <taxon>Pezizomycotina</taxon>
        <taxon>Sordariomycetes</taxon>
        <taxon>Hypocreomycetidae</taxon>
        <taxon>Hypocreales</taxon>
        <taxon>Nectriaceae</taxon>
        <taxon>Fusarium</taxon>
    </lineage>
</organism>
<protein>
    <submittedName>
        <fullName evidence="1">Uncharacterized protein</fullName>
    </submittedName>
</protein>
<proteinExistence type="predicted"/>
<reference evidence="1" key="1">
    <citation type="submission" date="2019-04" db="EMBL/GenBank/DDBJ databases">
        <authorList>
            <person name="Melise S."/>
            <person name="Noan J."/>
            <person name="Okalmin O."/>
        </authorList>
    </citation>
    <scope>NUCLEOTIDE SEQUENCE</scope>
    <source>
        <strain evidence="1">FN9</strain>
    </source>
</reference>
<dbReference type="EMBL" id="CAAKMV010000088">
    <property type="protein sequence ID" value="VIO54111.1"/>
    <property type="molecule type" value="Genomic_DNA"/>
</dbReference>
<dbReference type="AlphaFoldDB" id="A0A4E9DBT6"/>
<accession>A0A4E9DBT6</accession>
<evidence type="ECO:0000313" key="1">
    <source>
        <dbReference type="EMBL" id="VIO54111.1"/>
    </source>
</evidence>
<name>A0A4E9DBT6_GIBZA</name>
<sequence>MTPAERNWQVLSSYYALVKLVRFTYEYSSNQISHDNFLHAFFEVLKLPISNHITSFSHDHAFSEMERLASLRGACLLRDRYRHTIASTTIS</sequence>